<sequence>MLKKRTQSKHLWRTTAAIHRKRKLANNKKKIFARHRAFTHQTGE</sequence>
<evidence type="ECO:0000313" key="1">
    <source>
        <dbReference type="EMBL" id="SHF65028.1"/>
    </source>
</evidence>
<dbReference type="AlphaFoldDB" id="A0A1M5DD62"/>
<proteinExistence type="predicted"/>
<keyword evidence="2" id="KW-1185">Reference proteome</keyword>
<gene>
    <name evidence="1" type="ORF">SAMN02745781_02827</name>
</gene>
<reference evidence="2" key="1">
    <citation type="submission" date="2016-11" db="EMBL/GenBank/DDBJ databases">
        <authorList>
            <person name="Varghese N."/>
            <person name="Submissions S."/>
        </authorList>
    </citation>
    <scope>NUCLEOTIDE SEQUENCE [LARGE SCALE GENOMIC DNA]</scope>
    <source>
        <strain evidence="2">DSM 21264</strain>
    </source>
</reference>
<dbReference type="Proteomes" id="UP000184159">
    <property type="component" value="Unassembled WGS sequence"/>
</dbReference>
<dbReference type="EMBL" id="FQUH01000014">
    <property type="protein sequence ID" value="SHF65028.1"/>
    <property type="molecule type" value="Genomic_DNA"/>
</dbReference>
<protein>
    <submittedName>
        <fullName evidence="1">Uncharacterized protein</fullName>
    </submittedName>
</protein>
<accession>A0A1M5DD62</accession>
<name>A0A1M5DD62_VIBGA</name>
<organism evidence="1 2">
    <name type="scientific">Vibrio gazogenes DSM 21264 = NBRC 103151</name>
    <dbReference type="NCBI Taxonomy" id="1123492"/>
    <lineage>
        <taxon>Bacteria</taxon>
        <taxon>Pseudomonadati</taxon>
        <taxon>Pseudomonadota</taxon>
        <taxon>Gammaproteobacteria</taxon>
        <taxon>Vibrionales</taxon>
        <taxon>Vibrionaceae</taxon>
        <taxon>Vibrio</taxon>
    </lineage>
</organism>
<dbReference type="RefSeq" id="WP_261859396.1">
    <property type="nucleotide sequence ID" value="NZ_FQUH01000014.1"/>
</dbReference>
<evidence type="ECO:0000313" key="2">
    <source>
        <dbReference type="Proteomes" id="UP000184159"/>
    </source>
</evidence>